<dbReference type="Proteomes" id="UP000014996">
    <property type="component" value="Segment"/>
</dbReference>
<gene>
    <name evidence="1" type="ORF">SP076_00340</name>
</gene>
<reference evidence="1 2" key="1">
    <citation type="journal article" date="2013" name="BMC Genomics">
        <title>Genomic characterization provides new insight into Salmonella phage diversity.</title>
        <authorList>
            <person name="Moreno Switt A.I."/>
            <person name="Orsi R.H."/>
            <person name="den Bakker H.C."/>
            <person name="Vongkamjan K."/>
            <person name="Altier C."/>
            <person name="Wiedmann M."/>
        </authorList>
    </citation>
    <scope>NUCLEOTIDE SEQUENCE [LARGE SCALE GENOMIC DNA]</scope>
</reference>
<dbReference type="EMBL" id="KC139520">
    <property type="protein sequence ID" value="AGF88399.1"/>
    <property type="molecule type" value="Genomic_DNA"/>
</dbReference>
<keyword evidence="2" id="KW-1185">Reference proteome</keyword>
<evidence type="ECO:0000313" key="1">
    <source>
        <dbReference type="EMBL" id="AGF88399.1"/>
    </source>
</evidence>
<evidence type="ECO:0000313" key="2">
    <source>
        <dbReference type="Proteomes" id="UP000014996"/>
    </source>
</evidence>
<protein>
    <submittedName>
        <fullName evidence="1">Uncharacterized protein</fullName>
    </submittedName>
</protein>
<dbReference type="RefSeq" id="YP_008240217.1">
    <property type="nucleotide sequence ID" value="NC_021782.1"/>
</dbReference>
<sequence length="76" mass="8437">MTGYYIVWNEQKSEGILLRRDDPDSEADIIHAAGGPTANPVSSLADSFRELYGEEQQCSIQEIDIDPSSSKDLSEF</sequence>
<dbReference type="KEGG" id="vg:16254591"/>
<accession>S4TNW9</accession>
<organism evidence="1 2">
    <name type="scientific">Salmonella phage FSL SP-076</name>
    <dbReference type="NCBI Taxonomy" id="1173762"/>
    <lineage>
        <taxon>Viruses</taxon>
        <taxon>Duplodnaviria</taxon>
        <taxon>Heunggongvirae</taxon>
        <taxon>Uroviricota</taxon>
        <taxon>Caudoviricetes</taxon>
        <taxon>Schitoviridae</taxon>
        <taxon>Humphriesvirinae</taxon>
        <taxon>Ithacavirus</taxon>
        <taxon>Ithacavirus SP076</taxon>
    </lineage>
</organism>
<dbReference type="OrthoDB" id="34013at10239"/>
<dbReference type="GeneID" id="16254591"/>
<name>S4TNW9_9CAUD</name>
<proteinExistence type="predicted"/>